<evidence type="ECO:0000313" key="4">
    <source>
        <dbReference type="Proteomes" id="UP000712281"/>
    </source>
</evidence>
<dbReference type="EMBL" id="QGKY02000089">
    <property type="protein sequence ID" value="KAF2611905.1"/>
    <property type="molecule type" value="Genomic_DNA"/>
</dbReference>
<dbReference type="Proteomes" id="UP000712281">
    <property type="component" value="Unassembled WGS sequence"/>
</dbReference>
<reference evidence="2" key="1">
    <citation type="submission" date="2019-12" db="EMBL/GenBank/DDBJ databases">
        <title>Genome sequencing and annotation of Brassica cretica.</title>
        <authorList>
            <person name="Studholme D.J."/>
            <person name="Sarris P.F."/>
        </authorList>
    </citation>
    <scope>NUCLEOTIDE SEQUENCE</scope>
    <source>
        <strain evidence="2">PFS-001/15</strain>
        <strain evidence="3">PFS-102/07</strain>
        <tissue evidence="2">Leaf</tissue>
    </source>
</reference>
<evidence type="ECO:0000256" key="1">
    <source>
        <dbReference type="SAM" id="Phobius"/>
    </source>
</evidence>
<accession>A0A8S9JMY8</accession>
<gene>
    <name evidence="2" type="ORF">F2Q68_00002152</name>
    <name evidence="3" type="ORF">F2Q70_00009066</name>
</gene>
<keyword evidence="1" id="KW-0812">Transmembrane</keyword>
<dbReference type="EMBL" id="QGKW02001660">
    <property type="protein sequence ID" value="KAF2582787.1"/>
    <property type="molecule type" value="Genomic_DNA"/>
</dbReference>
<name>A0A8S9JMY8_BRACR</name>
<proteinExistence type="predicted"/>
<sequence length="93" mass="10338">MPPTDSVFVGLGDVSLSSTQPQPIASLIWLSRSFTTAVLMKSLPCHLLSPSYKGWCLIDKSNRASISDTKSSIFPVITFFYFSIFIKYLNVMP</sequence>
<evidence type="ECO:0000313" key="2">
    <source>
        <dbReference type="EMBL" id="KAF2582787.1"/>
    </source>
</evidence>
<dbReference type="AlphaFoldDB" id="A0A8S9JMY8"/>
<feature type="transmembrane region" description="Helical" evidence="1">
    <location>
        <begin position="72"/>
        <end position="89"/>
    </location>
</feature>
<keyword evidence="1" id="KW-0472">Membrane</keyword>
<protein>
    <submittedName>
        <fullName evidence="2">Uncharacterized protein</fullName>
    </submittedName>
</protein>
<evidence type="ECO:0000313" key="3">
    <source>
        <dbReference type="EMBL" id="KAF2611905.1"/>
    </source>
</evidence>
<organism evidence="2 4">
    <name type="scientific">Brassica cretica</name>
    <name type="common">Mustard</name>
    <dbReference type="NCBI Taxonomy" id="69181"/>
    <lineage>
        <taxon>Eukaryota</taxon>
        <taxon>Viridiplantae</taxon>
        <taxon>Streptophyta</taxon>
        <taxon>Embryophyta</taxon>
        <taxon>Tracheophyta</taxon>
        <taxon>Spermatophyta</taxon>
        <taxon>Magnoliopsida</taxon>
        <taxon>eudicotyledons</taxon>
        <taxon>Gunneridae</taxon>
        <taxon>Pentapetalae</taxon>
        <taxon>rosids</taxon>
        <taxon>malvids</taxon>
        <taxon>Brassicales</taxon>
        <taxon>Brassicaceae</taxon>
        <taxon>Brassiceae</taxon>
        <taxon>Brassica</taxon>
    </lineage>
</organism>
<comment type="caution">
    <text evidence="2">The sequence shown here is derived from an EMBL/GenBank/DDBJ whole genome shotgun (WGS) entry which is preliminary data.</text>
</comment>
<keyword evidence="1" id="KW-1133">Transmembrane helix</keyword>